<reference evidence="1 3" key="2">
    <citation type="journal article" date="2014" name="BMC Genomics">
        <title>An improved genome release (version Mt4.0) for the model legume Medicago truncatula.</title>
        <authorList>
            <person name="Tang H."/>
            <person name="Krishnakumar V."/>
            <person name="Bidwell S."/>
            <person name="Rosen B."/>
            <person name="Chan A."/>
            <person name="Zhou S."/>
            <person name="Gentzbittel L."/>
            <person name="Childs K.L."/>
            <person name="Yandell M."/>
            <person name="Gundlach H."/>
            <person name="Mayer K.F."/>
            <person name="Schwartz D.C."/>
            <person name="Town C.D."/>
        </authorList>
    </citation>
    <scope>GENOME REANNOTATION</scope>
    <source>
        <strain evidence="1">A17</strain>
        <strain evidence="2 3">cv. Jemalong A17</strain>
    </source>
</reference>
<evidence type="ECO:0000313" key="3">
    <source>
        <dbReference type="Proteomes" id="UP000002051"/>
    </source>
</evidence>
<dbReference type="EnsemblPlants" id="KEH26416">
    <property type="protein sequence ID" value="KEH26416"/>
    <property type="gene ID" value="MTR_6g055793"/>
</dbReference>
<dbReference type="AlphaFoldDB" id="A0A072UAH8"/>
<proteinExistence type="predicted"/>
<protein>
    <submittedName>
        <fullName evidence="1 2">Uncharacterized protein</fullName>
    </submittedName>
</protein>
<reference evidence="2" key="3">
    <citation type="submission" date="2015-04" db="UniProtKB">
        <authorList>
            <consortium name="EnsemblPlants"/>
        </authorList>
    </citation>
    <scope>IDENTIFICATION</scope>
    <source>
        <strain evidence="2">cv. Jemalong A17</strain>
    </source>
</reference>
<reference evidence="1 3" key="1">
    <citation type="journal article" date="2011" name="Nature">
        <title>The Medicago genome provides insight into the evolution of rhizobial symbioses.</title>
        <authorList>
            <person name="Young N.D."/>
            <person name="Debelle F."/>
            <person name="Oldroyd G.E."/>
            <person name="Geurts R."/>
            <person name="Cannon S.B."/>
            <person name="Udvardi M.K."/>
            <person name="Benedito V.A."/>
            <person name="Mayer K.F."/>
            <person name="Gouzy J."/>
            <person name="Schoof H."/>
            <person name="Van de Peer Y."/>
            <person name="Proost S."/>
            <person name="Cook D.R."/>
            <person name="Meyers B.C."/>
            <person name="Spannagl M."/>
            <person name="Cheung F."/>
            <person name="De Mita S."/>
            <person name="Krishnakumar V."/>
            <person name="Gundlach H."/>
            <person name="Zhou S."/>
            <person name="Mudge J."/>
            <person name="Bharti A.K."/>
            <person name="Murray J.D."/>
            <person name="Naoumkina M.A."/>
            <person name="Rosen B."/>
            <person name="Silverstein K.A."/>
            <person name="Tang H."/>
            <person name="Rombauts S."/>
            <person name="Zhao P.X."/>
            <person name="Zhou P."/>
            <person name="Barbe V."/>
            <person name="Bardou P."/>
            <person name="Bechner M."/>
            <person name="Bellec A."/>
            <person name="Berger A."/>
            <person name="Berges H."/>
            <person name="Bidwell S."/>
            <person name="Bisseling T."/>
            <person name="Choisne N."/>
            <person name="Couloux A."/>
            <person name="Denny R."/>
            <person name="Deshpande S."/>
            <person name="Dai X."/>
            <person name="Doyle J.J."/>
            <person name="Dudez A.M."/>
            <person name="Farmer A.D."/>
            <person name="Fouteau S."/>
            <person name="Franken C."/>
            <person name="Gibelin C."/>
            <person name="Gish J."/>
            <person name="Goldstein S."/>
            <person name="Gonzalez A.J."/>
            <person name="Green P.J."/>
            <person name="Hallab A."/>
            <person name="Hartog M."/>
            <person name="Hua A."/>
            <person name="Humphray S.J."/>
            <person name="Jeong D.H."/>
            <person name="Jing Y."/>
            <person name="Jocker A."/>
            <person name="Kenton S.M."/>
            <person name="Kim D.J."/>
            <person name="Klee K."/>
            <person name="Lai H."/>
            <person name="Lang C."/>
            <person name="Lin S."/>
            <person name="Macmil S.L."/>
            <person name="Magdelenat G."/>
            <person name="Matthews L."/>
            <person name="McCorrison J."/>
            <person name="Monaghan E.L."/>
            <person name="Mun J.H."/>
            <person name="Najar F.Z."/>
            <person name="Nicholson C."/>
            <person name="Noirot C."/>
            <person name="O'Bleness M."/>
            <person name="Paule C.R."/>
            <person name="Poulain J."/>
            <person name="Prion F."/>
            <person name="Qin B."/>
            <person name="Qu C."/>
            <person name="Retzel E.F."/>
            <person name="Riddle C."/>
            <person name="Sallet E."/>
            <person name="Samain S."/>
            <person name="Samson N."/>
            <person name="Sanders I."/>
            <person name="Saurat O."/>
            <person name="Scarpelli C."/>
            <person name="Schiex T."/>
            <person name="Segurens B."/>
            <person name="Severin A.J."/>
            <person name="Sherrier D.J."/>
            <person name="Shi R."/>
            <person name="Sims S."/>
            <person name="Singer S.R."/>
            <person name="Sinharoy S."/>
            <person name="Sterck L."/>
            <person name="Viollet A."/>
            <person name="Wang B.B."/>
            <person name="Wang K."/>
            <person name="Wang M."/>
            <person name="Wang X."/>
            <person name="Warfsmann J."/>
            <person name="Weissenbach J."/>
            <person name="White D.D."/>
            <person name="White J.D."/>
            <person name="Wiley G.B."/>
            <person name="Wincker P."/>
            <person name="Xing Y."/>
            <person name="Yang L."/>
            <person name="Yao Z."/>
            <person name="Ying F."/>
            <person name="Zhai J."/>
            <person name="Zhou L."/>
            <person name="Zuber A."/>
            <person name="Denarie J."/>
            <person name="Dixon R.A."/>
            <person name="May G.D."/>
            <person name="Schwartz D.C."/>
            <person name="Rogers J."/>
            <person name="Quetier F."/>
            <person name="Town C.D."/>
            <person name="Roe B.A."/>
        </authorList>
    </citation>
    <scope>NUCLEOTIDE SEQUENCE [LARGE SCALE GENOMIC DNA]</scope>
    <source>
        <strain evidence="1">A17</strain>
        <strain evidence="2 3">cv. Jemalong A17</strain>
    </source>
</reference>
<accession>A0A072UAH8</accession>
<name>A0A072UAH8_MEDTR</name>
<dbReference type="Proteomes" id="UP000002051">
    <property type="component" value="Chromosome 6"/>
</dbReference>
<evidence type="ECO:0000313" key="1">
    <source>
        <dbReference type="EMBL" id="KEH26416.1"/>
    </source>
</evidence>
<dbReference type="EMBL" id="CM001222">
    <property type="protein sequence ID" value="KEH26416.1"/>
    <property type="molecule type" value="Genomic_DNA"/>
</dbReference>
<sequence>MSGSKTPTSSSKRDLDPLIISDFEFNSEPYGRKIGKFRVKDDFERKDVDVLESSECTCCMKKVVSHISTYAFVVELYADIHKWSQLHKHKNDEDFGSGTLCRSKTMEHYVVQNDVNDEDSCPDKRML</sequence>
<dbReference type="HOGENOM" id="CLU_1973821_0_0_1"/>
<organism evidence="1 3">
    <name type="scientific">Medicago truncatula</name>
    <name type="common">Barrel medic</name>
    <name type="synonym">Medicago tribuloides</name>
    <dbReference type="NCBI Taxonomy" id="3880"/>
    <lineage>
        <taxon>Eukaryota</taxon>
        <taxon>Viridiplantae</taxon>
        <taxon>Streptophyta</taxon>
        <taxon>Embryophyta</taxon>
        <taxon>Tracheophyta</taxon>
        <taxon>Spermatophyta</taxon>
        <taxon>Magnoliopsida</taxon>
        <taxon>eudicotyledons</taxon>
        <taxon>Gunneridae</taxon>
        <taxon>Pentapetalae</taxon>
        <taxon>rosids</taxon>
        <taxon>fabids</taxon>
        <taxon>Fabales</taxon>
        <taxon>Fabaceae</taxon>
        <taxon>Papilionoideae</taxon>
        <taxon>50 kb inversion clade</taxon>
        <taxon>NPAAA clade</taxon>
        <taxon>Hologalegina</taxon>
        <taxon>IRL clade</taxon>
        <taxon>Trifolieae</taxon>
        <taxon>Medicago</taxon>
    </lineage>
</organism>
<evidence type="ECO:0000313" key="2">
    <source>
        <dbReference type="EnsemblPlants" id="KEH26416"/>
    </source>
</evidence>
<dbReference type="PaxDb" id="3880-AES74853"/>
<keyword evidence="3" id="KW-1185">Reference proteome</keyword>
<gene>
    <name evidence="1" type="ordered locus">MTR_6g055793</name>
</gene>